<dbReference type="Proteomes" id="UP000564496">
    <property type="component" value="Unassembled WGS sequence"/>
</dbReference>
<dbReference type="EMBL" id="JACBZR010000001">
    <property type="protein sequence ID" value="NYI75440.1"/>
    <property type="molecule type" value="Genomic_DNA"/>
</dbReference>
<name>A0A7Z0IQ64_9ACTN</name>
<evidence type="ECO:0000313" key="1">
    <source>
        <dbReference type="EMBL" id="NYI75440.1"/>
    </source>
</evidence>
<organism evidence="1 2">
    <name type="scientific">Nocardioides panzhihuensis</name>
    <dbReference type="NCBI Taxonomy" id="860243"/>
    <lineage>
        <taxon>Bacteria</taxon>
        <taxon>Bacillati</taxon>
        <taxon>Actinomycetota</taxon>
        <taxon>Actinomycetes</taxon>
        <taxon>Propionibacteriales</taxon>
        <taxon>Nocardioidaceae</taxon>
        <taxon>Nocardioides</taxon>
    </lineage>
</organism>
<reference evidence="1 2" key="1">
    <citation type="submission" date="2020-07" db="EMBL/GenBank/DDBJ databases">
        <title>Sequencing the genomes of 1000 actinobacteria strains.</title>
        <authorList>
            <person name="Klenk H.-P."/>
        </authorList>
    </citation>
    <scope>NUCLEOTIDE SEQUENCE [LARGE SCALE GENOMIC DNA]</scope>
    <source>
        <strain evidence="1 2">DSM 26487</strain>
    </source>
</reference>
<dbReference type="SUPFAM" id="SSF109854">
    <property type="entry name" value="DinB/YfiT-like putative metalloenzymes"/>
    <property type="match status" value="1"/>
</dbReference>
<accession>A0A7Z0IQ64</accession>
<dbReference type="InterPro" id="IPR034660">
    <property type="entry name" value="DinB/YfiT-like"/>
</dbReference>
<dbReference type="Gene3D" id="1.20.120.450">
    <property type="entry name" value="dinb family like domain"/>
    <property type="match status" value="1"/>
</dbReference>
<sequence length="181" mass="19871">MTATAATATETVTETATLSRERADLLETLANHRRFLRYTVRDLTDEQARLAPTASVLTLGGLIKHVAAVERGWADFIVRGTVAQEITPEKYAEFAADFVLAEDETLAGVLDAYEEIAAATDELVRTADLDADHPLPEAPWFEAGERWSNRRALTHILAETTQHAGHADIIRETIDGQKTMG</sequence>
<protein>
    <submittedName>
        <fullName evidence="1">Putative damage-inducible protein DinB</fullName>
    </submittedName>
</protein>
<dbReference type="InterPro" id="IPR007061">
    <property type="entry name" value="MST-like"/>
</dbReference>
<dbReference type="Pfam" id="PF04978">
    <property type="entry name" value="MST"/>
    <property type="match status" value="1"/>
</dbReference>
<comment type="caution">
    <text evidence="1">The sequence shown here is derived from an EMBL/GenBank/DDBJ whole genome shotgun (WGS) entry which is preliminary data.</text>
</comment>
<evidence type="ECO:0000313" key="2">
    <source>
        <dbReference type="Proteomes" id="UP000564496"/>
    </source>
</evidence>
<dbReference type="AlphaFoldDB" id="A0A7Z0IQ64"/>
<proteinExistence type="predicted"/>
<keyword evidence="2" id="KW-1185">Reference proteome</keyword>
<gene>
    <name evidence="1" type="ORF">BJ988_000088</name>
</gene>
<dbReference type="RefSeq" id="WP_179656167.1">
    <property type="nucleotide sequence ID" value="NZ_JACBZR010000001.1"/>
</dbReference>